<dbReference type="KEGG" id="meg:DKB62_01305"/>
<name>A0A346AWS2_9FIRM</name>
<evidence type="ECO:0000256" key="1">
    <source>
        <dbReference type="SAM" id="MobiDB-lite"/>
    </source>
</evidence>
<organism evidence="3 4">
    <name type="scientific">Megasphaera stantonii</name>
    <dbReference type="NCBI Taxonomy" id="2144175"/>
    <lineage>
        <taxon>Bacteria</taxon>
        <taxon>Bacillati</taxon>
        <taxon>Bacillota</taxon>
        <taxon>Negativicutes</taxon>
        <taxon>Veillonellales</taxon>
        <taxon>Veillonellaceae</taxon>
        <taxon>Megasphaera</taxon>
    </lineage>
</organism>
<keyword evidence="2" id="KW-1133">Transmembrane helix</keyword>
<gene>
    <name evidence="3" type="ORF">DKB62_01305</name>
</gene>
<protein>
    <submittedName>
        <fullName evidence="3">Uncharacterized protein</fullName>
    </submittedName>
</protein>
<dbReference type="AlphaFoldDB" id="A0A346AWS2"/>
<evidence type="ECO:0000313" key="4">
    <source>
        <dbReference type="Proteomes" id="UP000254337"/>
    </source>
</evidence>
<feature type="transmembrane region" description="Helical" evidence="2">
    <location>
        <begin position="239"/>
        <end position="257"/>
    </location>
</feature>
<feature type="region of interest" description="Disordered" evidence="1">
    <location>
        <begin position="1"/>
        <end position="72"/>
    </location>
</feature>
<keyword evidence="2" id="KW-0472">Membrane</keyword>
<dbReference type="OrthoDB" id="9989935at2"/>
<keyword evidence="2" id="KW-0812">Transmembrane</keyword>
<dbReference type="Proteomes" id="UP000254337">
    <property type="component" value="Chromosome"/>
</dbReference>
<accession>A0A346AWS2</accession>
<sequence>MNESTGYTENREDEDPAVSAFDKQHDNDMLPNVPEDEDSQTETVPDATNLPAHPIRSPSPTFPPEDTPDDTLYNDIFREQRQPEEQKLPDPLIGEAEHQAAPEKLPWDSPQLLDSIQQLEKLCANLQDSLTAYQAFTTTLNETDAILAETLHTLSAETQAMTTNRQAYEKIMTEMSRTAHWLEHTNKRYTEMMAAMPIQAEKAYTGMIQKHAANYQNLMIKLGKLIETKVLKPPKATNYYAIAGILIAQTIALYVLLK</sequence>
<proteinExistence type="predicted"/>
<dbReference type="RefSeq" id="WP_107195985.1">
    <property type="nucleotide sequence ID" value="NZ_CALYAU010000003.1"/>
</dbReference>
<reference evidence="3 4" key="1">
    <citation type="submission" date="2018-05" db="EMBL/GenBank/DDBJ databases">
        <title>Complete genome sequence of Megasphaera sp. AJH120T, isolated from the ceca of a chicken.</title>
        <authorList>
            <person name="Maki J."/>
            <person name="Looft T."/>
        </authorList>
    </citation>
    <scope>NUCLEOTIDE SEQUENCE [LARGE SCALE GENOMIC DNA]</scope>
    <source>
        <strain evidence="3 4">AJH120</strain>
    </source>
</reference>
<evidence type="ECO:0000313" key="3">
    <source>
        <dbReference type="EMBL" id="AXL20315.1"/>
    </source>
</evidence>
<dbReference type="EMBL" id="CP029462">
    <property type="protein sequence ID" value="AXL20315.1"/>
    <property type="molecule type" value="Genomic_DNA"/>
</dbReference>
<keyword evidence="4" id="KW-1185">Reference proteome</keyword>
<evidence type="ECO:0000256" key="2">
    <source>
        <dbReference type="SAM" id="Phobius"/>
    </source>
</evidence>